<dbReference type="SUPFAM" id="SSF51735">
    <property type="entry name" value="NAD(P)-binding Rossmann-fold domains"/>
    <property type="match status" value="1"/>
</dbReference>
<dbReference type="Proteomes" id="UP000295632">
    <property type="component" value="Unassembled WGS sequence"/>
</dbReference>
<dbReference type="InterPro" id="IPR000683">
    <property type="entry name" value="Gfo/Idh/MocA-like_OxRdtase_N"/>
</dbReference>
<name>A0A4R6UB59_9BACI</name>
<protein>
    <submittedName>
        <fullName evidence="4">Putative dehydrogenase</fullName>
    </submittedName>
</protein>
<dbReference type="Pfam" id="PF01408">
    <property type="entry name" value="GFO_IDH_MocA"/>
    <property type="match status" value="1"/>
</dbReference>
<dbReference type="Pfam" id="PF22725">
    <property type="entry name" value="GFO_IDH_MocA_C3"/>
    <property type="match status" value="1"/>
</dbReference>
<feature type="domain" description="GFO/IDH/MocA-like oxidoreductase" evidence="3">
    <location>
        <begin position="132"/>
        <end position="266"/>
    </location>
</feature>
<dbReference type="AlphaFoldDB" id="A0A4R6UB59"/>
<evidence type="ECO:0000256" key="1">
    <source>
        <dbReference type="ARBA" id="ARBA00023002"/>
    </source>
</evidence>
<dbReference type="Gene3D" id="3.30.360.10">
    <property type="entry name" value="Dihydrodipicolinate Reductase, domain 2"/>
    <property type="match status" value="1"/>
</dbReference>
<dbReference type="EMBL" id="SNYJ01000002">
    <property type="protein sequence ID" value="TDQ42169.1"/>
    <property type="molecule type" value="Genomic_DNA"/>
</dbReference>
<comment type="caution">
    <text evidence="4">The sequence shown here is derived from an EMBL/GenBank/DDBJ whole genome shotgun (WGS) entry which is preliminary data.</text>
</comment>
<evidence type="ECO:0000313" key="4">
    <source>
        <dbReference type="EMBL" id="TDQ42169.1"/>
    </source>
</evidence>
<dbReference type="InterPro" id="IPR055170">
    <property type="entry name" value="GFO_IDH_MocA-like_dom"/>
</dbReference>
<dbReference type="GO" id="GO:0016491">
    <property type="term" value="F:oxidoreductase activity"/>
    <property type="evidence" value="ECO:0007669"/>
    <property type="project" value="UniProtKB-KW"/>
</dbReference>
<keyword evidence="5" id="KW-1185">Reference proteome</keyword>
<dbReference type="InterPro" id="IPR050463">
    <property type="entry name" value="Gfo/Idh/MocA_oxidrdct_glycsds"/>
</dbReference>
<sequence>MNTKNVKVGVIGCGVISNIYLDNSKKFDGFDIVACADLDLDRAKDVAEKHDIRALSVDELLADNEVELVLNLTIPAAHAEIALAALENGKHVYGEKPLAVTREDAKKILDKAKETNLKVGSAPDTFLGGGLQTCRKLIDDGWIGRPIGATAFMMSSGPESWHPHPEFFYKTGGGPMFDMGPYYLTAFVNLLGAVKKVTSITTKAHEERLITSQPKSGTFMPVELPTTIFGLLEFDSGVVGSILTSFDIAGGSSLPRIEVYGTEGTLIVPDPNTFGGPIKIKRSGSSEWSEVPLSHGFADNSRGIGLADMALSISSERPHRANGDLAYHVLDLMHSFHDSSDEGKHIDITSKVERPEAFPAALEWANLRLKLS</sequence>
<evidence type="ECO:0000313" key="5">
    <source>
        <dbReference type="Proteomes" id="UP000295632"/>
    </source>
</evidence>
<feature type="domain" description="Gfo/Idh/MocA-like oxidoreductase N-terminal" evidence="2">
    <location>
        <begin position="6"/>
        <end position="119"/>
    </location>
</feature>
<evidence type="ECO:0000259" key="3">
    <source>
        <dbReference type="Pfam" id="PF22725"/>
    </source>
</evidence>
<dbReference type="Gene3D" id="3.40.50.720">
    <property type="entry name" value="NAD(P)-binding Rossmann-like Domain"/>
    <property type="match status" value="1"/>
</dbReference>
<evidence type="ECO:0000259" key="2">
    <source>
        <dbReference type="Pfam" id="PF01408"/>
    </source>
</evidence>
<accession>A0A4R6UB59</accession>
<organism evidence="4 5">
    <name type="scientific">Aureibacillus halotolerans</name>
    <dbReference type="NCBI Taxonomy" id="1508390"/>
    <lineage>
        <taxon>Bacteria</taxon>
        <taxon>Bacillati</taxon>
        <taxon>Bacillota</taxon>
        <taxon>Bacilli</taxon>
        <taxon>Bacillales</taxon>
        <taxon>Bacillaceae</taxon>
        <taxon>Aureibacillus</taxon>
    </lineage>
</organism>
<dbReference type="PANTHER" id="PTHR43818:SF11">
    <property type="entry name" value="BCDNA.GH03377"/>
    <property type="match status" value="1"/>
</dbReference>
<dbReference type="RefSeq" id="WP_133579055.1">
    <property type="nucleotide sequence ID" value="NZ_SNYJ01000002.1"/>
</dbReference>
<dbReference type="SUPFAM" id="SSF55347">
    <property type="entry name" value="Glyceraldehyde-3-phosphate dehydrogenase-like, C-terminal domain"/>
    <property type="match status" value="1"/>
</dbReference>
<dbReference type="InterPro" id="IPR036291">
    <property type="entry name" value="NAD(P)-bd_dom_sf"/>
</dbReference>
<gene>
    <name evidence="4" type="ORF">EV213_102200</name>
</gene>
<keyword evidence="1" id="KW-0560">Oxidoreductase</keyword>
<dbReference type="GO" id="GO:0000166">
    <property type="term" value="F:nucleotide binding"/>
    <property type="evidence" value="ECO:0007669"/>
    <property type="project" value="InterPro"/>
</dbReference>
<proteinExistence type="predicted"/>
<reference evidence="4 5" key="1">
    <citation type="submission" date="2019-03" db="EMBL/GenBank/DDBJ databases">
        <title>Genomic Encyclopedia of Type Strains, Phase IV (KMG-IV): sequencing the most valuable type-strain genomes for metagenomic binning, comparative biology and taxonomic classification.</title>
        <authorList>
            <person name="Goeker M."/>
        </authorList>
    </citation>
    <scope>NUCLEOTIDE SEQUENCE [LARGE SCALE GENOMIC DNA]</scope>
    <source>
        <strain evidence="4 5">DSM 28697</strain>
    </source>
</reference>
<dbReference type="PANTHER" id="PTHR43818">
    <property type="entry name" value="BCDNA.GH03377"/>
    <property type="match status" value="1"/>
</dbReference>
<dbReference type="OrthoDB" id="9815825at2"/>